<dbReference type="KEGG" id="mpe:MYPE6230"/>
<reference evidence="1 2" key="1">
    <citation type="journal article" date="2002" name="Nucleic Acids Res.">
        <title>The complete genomic sequence of Mycoplasma penetrans, an intracellular bacterial pathogen in humans.</title>
        <authorList>
            <person name="Sasaki Y."/>
            <person name="Ishikawa J."/>
            <person name="Yamashita A."/>
            <person name="Oshima K."/>
            <person name="Kenri T."/>
            <person name="Furuya K."/>
            <person name="Yoshino C."/>
            <person name="Horino A."/>
            <person name="Shiba T."/>
            <person name="Sasaki T."/>
            <person name="Hattori M."/>
        </authorList>
    </citation>
    <scope>NUCLEOTIDE SEQUENCE [LARGE SCALE GENOMIC DNA]</scope>
    <source>
        <strain evidence="1 2">HF-2</strain>
    </source>
</reference>
<dbReference type="HOGENOM" id="CLU_572148_0_0_14"/>
<keyword evidence="2" id="KW-1185">Reference proteome</keyword>
<dbReference type="InParanoid" id="Q8EVE1"/>
<protein>
    <submittedName>
        <fullName evidence="1">Uncharacterized protein</fullName>
    </submittedName>
</protein>
<evidence type="ECO:0000313" key="2">
    <source>
        <dbReference type="Proteomes" id="UP000002522"/>
    </source>
</evidence>
<organism evidence="1 2">
    <name type="scientific">Malacoplasma penetrans (strain HF-2)</name>
    <name type="common">Mycoplasma penetrans</name>
    <dbReference type="NCBI Taxonomy" id="272633"/>
    <lineage>
        <taxon>Bacteria</taxon>
        <taxon>Bacillati</taxon>
        <taxon>Mycoplasmatota</taxon>
        <taxon>Mycoplasmoidales</taxon>
        <taxon>Mycoplasmoidaceae</taxon>
        <taxon>Malacoplasma</taxon>
    </lineage>
</organism>
<gene>
    <name evidence="1" type="ordered locus">MYPE6230</name>
</gene>
<name>Q8EVE1_MALP2</name>
<accession>Q8EVE1</accession>
<dbReference type="Proteomes" id="UP000002522">
    <property type="component" value="Chromosome"/>
</dbReference>
<proteinExistence type="predicted"/>
<sequence length="477" mass="57133">MEEKFSKEYDTEEYYYEDDLSSLIYDDDLVELTSEENEYISEILKKSLNEVEKEIEIKKVENSKLDYKVFFNNLINSKQKFSKFYERINFHSLNEKRKISEKILLEVGKEKSSFLKSLSEDVSNLISDNSKEIVEDFFKCFILTLLDRTSLKNLKEYVIYLFELDFPKENKLQTWTDSNFKISRKKEKEKLQMIFKNEIHNEIQEKSQKTLKEKIYKEIKEKFKAQIENEISRNKDGNRNNKIQGRCAEHSLFMNFFSEKYDSQNFQNTNSFKDLKCFIEKYNSKERMQLFENNSNKINKWKKDINLKWFNLEKENRHLSDISITVPWILAENIKYSSKADIYIEVKSTVNQFRLLNQQFFINWLERKCEPKKADKPFQDTINISKNELLGICSNKNYKLYKIYGYDLIVDNKKEVISNDKKENGNYGSGNGDKEIKVKIVDNFFILLLVIFYIISSDNFNLNDEDIKNVKKAFHIK</sequence>
<dbReference type="RefSeq" id="WP_011077445.1">
    <property type="nucleotide sequence ID" value="NC_004432.1"/>
</dbReference>
<evidence type="ECO:0000313" key="1">
    <source>
        <dbReference type="EMBL" id="BAC44413.1"/>
    </source>
</evidence>
<dbReference type="AlphaFoldDB" id="Q8EVE1"/>
<dbReference type="EMBL" id="BA000026">
    <property type="protein sequence ID" value="BAC44413.1"/>
    <property type="molecule type" value="Genomic_DNA"/>
</dbReference>